<protein>
    <submittedName>
        <fullName evidence="1">Uncharacterized protein</fullName>
    </submittedName>
</protein>
<sequence>MDVLYYWKDVKADMAAGHIGWFRSSRGKLAELSESYPDRIWVVKTPVGKKGSVQLLACVRWSDKAAVKVPVVDVQSTIFYDPAHVQSMWFEGADSDEAVEATSKWLREHFSAAVRANFQGDNGIHALRGDTLRQLEKIAQNFATRPFLATDTE</sequence>
<proteinExistence type="predicted"/>
<dbReference type="RefSeq" id="WP_125971293.1">
    <property type="nucleotide sequence ID" value="NZ_CP034433.1"/>
</dbReference>
<name>A0A3S8ZPD0_9NEIS</name>
<dbReference type="OrthoDB" id="8905698at2"/>
<accession>A0A3S8ZPD0</accession>
<dbReference type="AlphaFoldDB" id="A0A3S8ZPD0"/>
<keyword evidence="2" id="KW-1185">Reference proteome</keyword>
<dbReference type="Proteomes" id="UP000282438">
    <property type="component" value="Chromosome"/>
</dbReference>
<evidence type="ECO:0000313" key="1">
    <source>
        <dbReference type="EMBL" id="AZN35321.1"/>
    </source>
</evidence>
<gene>
    <name evidence="1" type="ORF">EJO50_01740</name>
</gene>
<organism evidence="1 2">
    <name type="scientific">Iodobacter ciconiae</name>
    <dbReference type="NCBI Taxonomy" id="2496266"/>
    <lineage>
        <taxon>Bacteria</taxon>
        <taxon>Pseudomonadati</taxon>
        <taxon>Pseudomonadota</taxon>
        <taxon>Betaproteobacteria</taxon>
        <taxon>Neisseriales</taxon>
        <taxon>Chitinibacteraceae</taxon>
        <taxon>Iodobacter</taxon>
    </lineage>
</organism>
<dbReference type="KEGG" id="iod:EJO50_01740"/>
<reference evidence="1 2" key="1">
    <citation type="submission" date="2018-12" db="EMBL/GenBank/DDBJ databases">
        <title>Complete genome sequence of Iodobacter sp. H11R3.</title>
        <authorList>
            <person name="Bae J.-W."/>
        </authorList>
    </citation>
    <scope>NUCLEOTIDE SEQUENCE [LARGE SCALE GENOMIC DNA]</scope>
    <source>
        <strain evidence="1 2">H11R3</strain>
    </source>
</reference>
<dbReference type="EMBL" id="CP034433">
    <property type="protein sequence ID" value="AZN35321.1"/>
    <property type="molecule type" value="Genomic_DNA"/>
</dbReference>
<evidence type="ECO:0000313" key="2">
    <source>
        <dbReference type="Proteomes" id="UP000282438"/>
    </source>
</evidence>